<name>A0ABU5DR92_9BURK</name>
<keyword evidence="1" id="KW-1133">Transmembrane helix</keyword>
<evidence type="ECO:0000313" key="2">
    <source>
        <dbReference type="EMBL" id="MDY0748838.1"/>
    </source>
</evidence>
<dbReference type="Proteomes" id="UP001285263">
    <property type="component" value="Unassembled WGS sequence"/>
</dbReference>
<keyword evidence="3" id="KW-1185">Reference proteome</keyword>
<evidence type="ECO:0000256" key="1">
    <source>
        <dbReference type="SAM" id="Phobius"/>
    </source>
</evidence>
<feature type="transmembrane region" description="Helical" evidence="1">
    <location>
        <begin position="7"/>
        <end position="27"/>
    </location>
</feature>
<accession>A0ABU5DR92</accession>
<organism evidence="2 3">
    <name type="scientific">Roseateles agri</name>
    <dbReference type="NCBI Taxonomy" id="3098619"/>
    <lineage>
        <taxon>Bacteria</taxon>
        <taxon>Pseudomonadati</taxon>
        <taxon>Pseudomonadota</taxon>
        <taxon>Betaproteobacteria</taxon>
        <taxon>Burkholderiales</taxon>
        <taxon>Sphaerotilaceae</taxon>
        <taxon>Roseateles</taxon>
    </lineage>
</organism>
<dbReference type="EMBL" id="JAXCLA010000012">
    <property type="protein sequence ID" value="MDY0748838.1"/>
    <property type="molecule type" value="Genomic_DNA"/>
</dbReference>
<protein>
    <submittedName>
        <fullName evidence="2">Type II secretion system protein</fullName>
    </submittedName>
</protein>
<keyword evidence="1" id="KW-0472">Membrane</keyword>
<sequence length="167" mass="18233">MADRQHGFTYLVMLFFVALTAAGLAALGQSWSNAAEREREAELVFRGNEIARAIANYAAASPNPAAPQYPRSLEDLLVDQRGLKTRYHLRRIYRDPFTNAADWELIPVSEGSDRFNAIRSRSVHPLLRAFKDDGSPVKKAKDWAFSGVPELMAAAPAASAASAASSP</sequence>
<dbReference type="RefSeq" id="WP_320426808.1">
    <property type="nucleotide sequence ID" value="NZ_JAXCLA010000012.1"/>
</dbReference>
<keyword evidence="1" id="KW-0812">Transmembrane</keyword>
<proteinExistence type="predicted"/>
<evidence type="ECO:0000313" key="3">
    <source>
        <dbReference type="Proteomes" id="UP001285263"/>
    </source>
</evidence>
<reference evidence="2 3" key="1">
    <citation type="submission" date="2023-11" db="EMBL/GenBank/DDBJ databases">
        <title>Paucibacter sp. nov., isolated from fresh soil in Korea.</title>
        <authorList>
            <person name="Le N.T.T."/>
        </authorList>
    </citation>
    <scope>NUCLEOTIDE SEQUENCE [LARGE SCALE GENOMIC DNA]</scope>
    <source>
        <strain evidence="2 3">R3-3</strain>
    </source>
</reference>
<comment type="caution">
    <text evidence="2">The sequence shown here is derived from an EMBL/GenBank/DDBJ whole genome shotgun (WGS) entry which is preliminary data.</text>
</comment>
<gene>
    <name evidence="2" type="ORF">SNE35_30345</name>
</gene>